<keyword evidence="6 10" id="KW-0479">Metal-binding</keyword>
<keyword evidence="10" id="KW-0963">Cytoplasm</keyword>
<dbReference type="OrthoDB" id="9808022at2"/>
<dbReference type="GO" id="GO:0046872">
    <property type="term" value="F:metal ion binding"/>
    <property type="evidence" value="ECO:0007669"/>
    <property type="project" value="UniProtKB-UniRule"/>
</dbReference>
<dbReference type="InterPro" id="IPR004559">
    <property type="entry name" value="HemW-like"/>
</dbReference>
<dbReference type="PROSITE" id="PS51918">
    <property type="entry name" value="RADICAL_SAM"/>
    <property type="match status" value="1"/>
</dbReference>
<dbReference type="InterPro" id="IPR034505">
    <property type="entry name" value="Coproporphyrinogen-III_oxidase"/>
</dbReference>
<accession>A0A844Z0G0</accession>
<comment type="cofactor">
    <cofactor evidence="1">
        <name>[4Fe-4S] cluster</name>
        <dbReference type="ChEBI" id="CHEBI:49883"/>
    </cofactor>
</comment>
<dbReference type="InterPro" id="IPR007197">
    <property type="entry name" value="rSAM"/>
</dbReference>
<dbReference type="PANTHER" id="PTHR13932:SF5">
    <property type="entry name" value="RADICAL S-ADENOSYL METHIONINE DOMAIN-CONTAINING PROTEIN 1, MITOCHONDRIAL"/>
    <property type="match status" value="1"/>
</dbReference>
<dbReference type="GO" id="GO:0006779">
    <property type="term" value="P:porphyrin-containing compound biosynthetic process"/>
    <property type="evidence" value="ECO:0007669"/>
    <property type="project" value="InterPro"/>
</dbReference>
<evidence type="ECO:0000256" key="6">
    <source>
        <dbReference type="ARBA" id="ARBA00022723"/>
    </source>
</evidence>
<evidence type="ECO:0000256" key="10">
    <source>
        <dbReference type="RuleBase" id="RU364116"/>
    </source>
</evidence>
<dbReference type="AlphaFoldDB" id="A0A844Z0G0"/>
<dbReference type="GO" id="GO:0005737">
    <property type="term" value="C:cytoplasm"/>
    <property type="evidence" value="ECO:0007669"/>
    <property type="project" value="UniProtKB-SubCell"/>
</dbReference>
<keyword evidence="5 10" id="KW-0949">S-adenosyl-L-methionine</keyword>
<dbReference type="Pfam" id="PF04055">
    <property type="entry name" value="Radical_SAM"/>
    <property type="match status" value="1"/>
</dbReference>
<keyword evidence="7 10" id="KW-0408">Iron</keyword>
<dbReference type="SFLD" id="SFLDG01065">
    <property type="entry name" value="anaerobic_coproporphyrinogen-I"/>
    <property type="match status" value="1"/>
</dbReference>
<evidence type="ECO:0000256" key="2">
    <source>
        <dbReference type="ARBA" id="ARBA00006100"/>
    </source>
</evidence>
<keyword evidence="4 10" id="KW-0349">Heme</keyword>
<dbReference type="NCBIfam" id="TIGR00539">
    <property type="entry name" value="hemN_rel"/>
    <property type="match status" value="1"/>
</dbReference>
<dbReference type="EMBL" id="WTYV01000004">
    <property type="protein sequence ID" value="MXO72194.1"/>
    <property type="molecule type" value="Genomic_DNA"/>
</dbReference>
<reference evidence="12 13" key="1">
    <citation type="submission" date="2019-12" db="EMBL/GenBank/DDBJ databases">
        <title>Genomic-based taxomic classification of the family Erythrobacteraceae.</title>
        <authorList>
            <person name="Xu L."/>
        </authorList>
    </citation>
    <scope>NUCLEOTIDE SEQUENCE [LARGE SCALE GENOMIC DNA]</scope>
    <source>
        <strain evidence="12 13">M0322</strain>
    </source>
</reference>
<dbReference type="GO" id="GO:0051539">
    <property type="term" value="F:4 iron, 4 sulfur cluster binding"/>
    <property type="evidence" value="ECO:0007669"/>
    <property type="project" value="UniProtKB-UniRule"/>
</dbReference>
<evidence type="ECO:0000256" key="3">
    <source>
        <dbReference type="ARBA" id="ARBA00017228"/>
    </source>
</evidence>
<comment type="similarity">
    <text evidence="2">Belongs to the anaerobic coproporphyrinogen-III oxidase family. HemW subfamily.</text>
</comment>
<dbReference type="SMART" id="SM00729">
    <property type="entry name" value="Elp3"/>
    <property type="match status" value="1"/>
</dbReference>
<organism evidence="12 13">
    <name type="scientific">Alteraurantiacibacter buctensis</name>
    <dbReference type="NCBI Taxonomy" id="1503981"/>
    <lineage>
        <taxon>Bacteria</taxon>
        <taxon>Pseudomonadati</taxon>
        <taxon>Pseudomonadota</taxon>
        <taxon>Alphaproteobacteria</taxon>
        <taxon>Sphingomonadales</taxon>
        <taxon>Erythrobacteraceae</taxon>
        <taxon>Alteraurantiacibacter</taxon>
    </lineage>
</organism>
<dbReference type="GO" id="GO:0004109">
    <property type="term" value="F:coproporphyrinogen oxidase activity"/>
    <property type="evidence" value="ECO:0007669"/>
    <property type="project" value="InterPro"/>
</dbReference>
<sequence length="388" mass="42324">MARALYIHWPFCLQKCPYCDFNSHVRDSVDHARWQAALLADMRAEAEMAGGERLDSIFFGGGTPSLMPPALVASLLDEAERLWGFAQGIEITLEGNPSSVEAGNYAALASVGVNRASLGLQSLHDDTLRFLGRLHDAQEGLNALEVAQKHFRRVSFDLIYALPGQTPDQWQADLTRALDLGTGHLSLYQLTIEPGTRFATMVRQGDFLPLEDDAAADLFVLTQELTAAAGLPAYEISNHARLGEESRHNLGYWRYHDYLGIGPGAHGRRSGPSGEKWATQRHRKPENWLAAVEARGSGCQSEVAIPRPEQAAEALLMGLRLREGVDLAVISARTGVAVEDLVDWPEVEALDKLGLLRTSGHRIAITLQGMPLLDAILPRLVADGLVSA</sequence>
<dbReference type="InterPro" id="IPR013785">
    <property type="entry name" value="Aldolase_TIM"/>
</dbReference>
<keyword evidence="8 10" id="KW-0411">Iron-sulfur</keyword>
<dbReference type="InterPro" id="IPR010723">
    <property type="entry name" value="HemN_C"/>
</dbReference>
<keyword evidence="9 10" id="KW-0143">Chaperone</keyword>
<proteinExistence type="inferred from homology"/>
<evidence type="ECO:0000313" key="12">
    <source>
        <dbReference type="EMBL" id="MXO72194.1"/>
    </source>
</evidence>
<dbReference type="Proteomes" id="UP000466966">
    <property type="component" value="Unassembled WGS sequence"/>
</dbReference>
<name>A0A844Z0G0_9SPHN</name>
<evidence type="ECO:0000256" key="1">
    <source>
        <dbReference type="ARBA" id="ARBA00001966"/>
    </source>
</evidence>
<keyword evidence="13" id="KW-1185">Reference proteome</keyword>
<keyword evidence="10" id="KW-0004">4Fe-4S</keyword>
<comment type="subcellular location">
    <subcellularLocation>
        <location evidence="10">Cytoplasm</location>
    </subcellularLocation>
</comment>
<evidence type="ECO:0000256" key="5">
    <source>
        <dbReference type="ARBA" id="ARBA00022691"/>
    </source>
</evidence>
<dbReference type="SFLD" id="SFLDS00029">
    <property type="entry name" value="Radical_SAM"/>
    <property type="match status" value="1"/>
</dbReference>
<dbReference type="Pfam" id="PF06969">
    <property type="entry name" value="HemN_C"/>
    <property type="match status" value="1"/>
</dbReference>
<comment type="function">
    <text evidence="10">Probably acts as a heme chaperone, transferring heme to an unknown acceptor. Binds one molecule of heme per monomer, possibly covalently. Binds 1 [4Fe-4S] cluster. The cluster is coordinated with 3 cysteines and an exchangeable S-adenosyl-L-methionine.</text>
</comment>
<gene>
    <name evidence="12" type="ORF">GRI99_11210</name>
</gene>
<dbReference type="SFLD" id="SFLDF00288">
    <property type="entry name" value="HemN-like__clustered_with_nucl"/>
    <property type="match status" value="1"/>
</dbReference>
<dbReference type="InterPro" id="IPR058240">
    <property type="entry name" value="rSAM_sf"/>
</dbReference>
<evidence type="ECO:0000313" key="13">
    <source>
        <dbReference type="Proteomes" id="UP000466966"/>
    </source>
</evidence>
<feature type="domain" description="Radical SAM core" evidence="11">
    <location>
        <begin position="1"/>
        <end position="232"/>
    </location>
</feature>
<dbReference type="SUPFAM" id="SSF102114">
    <property type="entry name" value="Radical SAM enzymes"/>
    <property type="match status" value="1"/>
</dbReference>
<dbReference type="SFLD" id="SFLDF00562">
    <property type="entry name" value="HemN-like__clustered_with_heat"/>
    <property type="match status" value="1"/>
</dbReference>
<evidence type="ECO:0000256" key="8">
    <source>
        <dbReference type="ARBA" id="ARBA00023014"/>
    </source>
</evidence>
<dbReference type="RefSeq" id="WP_160772120.1">
    <property type="nucleotide sequence ID" value="NZ_WTYV01000004.1"/>
</dbReference>
<dbReference type="InterPro" id="IPR006638">
    <property type="entry name" value="Elp3/MiaA/NifB-like_rSAM"/>
</dbReference>
<dbReference type="Gene3D" id="3.20.20.70">
    <property type="entry name" value="Aldolase class I"/>
    <property type="match status" value="1"/>
</dbReference>
<dbReference type="PANTHER" id="PTHR13932">
    <property type="entry name" value="COPROPORPHYRINIGEN III OXIDASE"/>
    <property type="match status" value="1"/>
</dbReference>
<evidence type="ECO:0000256" key="4">
    <source>
        <dbReference type="ARBA" id="ARBA00022617"/>
    </source>
</evidence>
<evidence type="ECO:0000259" key="11">
    <source>
        <dbReference type="PROSITE" id="PS51918"/>
    </source>
</evidence>
<evidence type="ECO:0000256" key="9">
    <source>
        <dbReference type="ARBA" id="ARBA00023186"/>
    </source>
</evidence>
<protein>
    <recommendedName>
        <fullName evidence="3 10">Heme chaperone HemW</fullName>
    </recommendedName>
</protein>
<comment type="caution">
    <text evidence="12">The sequence shown here is derived from an EMBL/GenBank/DDBJ whole genome shotgun (WGS) entry which is preliminary data.</text>
</comment>
<evidence type="ECO:0000256" key="7">
    <source>
        <dbReference type="ARBA" id="ARBA00023004"/>
    </source>
</evidence>
<dbReference type="CDD" id="cd01335">
    <property type="entry name" value="Radical_SAM"/>
    <property type="match status" value="1"/>
</dbReference>